<sequence length="98" mass="11414">MMTEENSFKKMDRTIHRVICEKLGDPNKVLFMLLHSDESTIEDCTVHIARKLLRPSRKANIWRRLCCFLSSNRHSNASESTFKDLLTTFGSVSLWLVK</sequence>
<reference evidence="1" key="2">
    <citation type="submission" date="2004-02" db="EMBL/GenBank/DDBJ databases">
        <authorList>
            <consortium name="Genoscope"/>
            <consortium name="Whitehead Institute Centre for Genome Research"/>
        </authorList>
    </citation>
    <scope>NUCLEOTIDE SEQUENCE</scope>
</reference>
<protein>
    <submittedName>
        <fullName evidence="1">(spotted green pufferfish) hypothetical protein</fullName>
    </submittedName>
</protein>
<reference evidence="1" key="1">
    <citation type="journal article" date="2004" name="Nature">
        <title>Genome duplication in the teleost fish Tetraodon nigroviridis reveals the early vertebrate proto-karyotype.</title>
        <authorList>
            <person name="Jaillon O."/>
            <person name="Aury J.-M."/>
            <person name="Brunet F."/>
            <person name="Petit J.-L."/>
            <person name="Stange-Thomann N."/>
            <person name="Mauceli E."/>
            <person name="Bouneau L."/>
            <person name="Fischer C."/>
            <person name="Ozouf-Costaz C."/>
            <person name="Bernot A."/>
            <person name="Nicaud S."/>
            <person name="Jaffe D."/>
            <person name="Fisher S."/>
            <person name="Lutfalla G."/>
            <person name="Dossat C."/>
            <person name="Segurens B."/>
            <person name="Dasilva C."/>
            <person name="Salanoubat M."/>
            <person name="Levy M."/>
            <person name="Boudet N."/>
            <person name="Castellano S."/>
            <person name="Anthouard V."/>
            <person name="Jubin C."/>
            <person name="Castelli V."/>
            <person name="Katinka M."/>
            <person name="Vacherie B."/>
            <person name="Biemont C."/>
            <person name="Skalli Z."/>
            <person name="Cattolico L."/>
            <person name="Poulain J."/>
            <person name="De Berardinis V."/>
            <person name="Cruaud C."/>
            <person name="Duprat S."/>
            <person name="Brottier P."/>
            <person name="Coutanceau J.-P."/>
            <person name="Gouzy J."/>
            <person name="Parra G."/>
            <person name="Lardier G."/>
            <person name="Chapple C."/>
            <person name="McKernan K.J."/>
            <person name="McEwan P."/>
            <person name="Bosak S."/>
            <person name="Kellis M."/>
            <person name="Volff J.-N."/>
            <person name="Guigo R."/>
            <person name="Zody M.C."/>
            <person name="Mesirov J."/>
            <person name="Lindblad-Toh K."/>
            <person name="Birren B."/>
            <person name="Nusbaum C."/>
            <person name="Kahn D."/>
            <person name="Robinson-Rechavi M."/>
            <person name="Laudet V."/>
            <person name="Schachter V."/>
            <person name="Quetier F."/>
            <person name="Saurin W."/>
            <person name="Scarpelli C."/>
            <person name="Wincker P."/>
            <person name="Lander E.S."/>
            <person name="Weissenbach J."/>
            <person name="Roest Crollius H."/>
        </authorList>
    </citation>
    <scope>NUCLEOTIDE SEQUENCE [LARGE SCALE GENOMIC DNA]</scope>
</reference>
<proteinExistence type="predicted"/>
<name>Q4SPP7_TETNG</name>
<dbReference type="AlphaFoldDB" id="Q4SPP7"/>
<dbReference type="KEGG" id="tng:GSTEN00014730G001"/>
<dbReference type="EMBL" id="CAAE01014537">
    <property type="protein sequence ID" value="CAF97385.1"/>
    <property type="molecule type" value="Genomic_DNA"/>
</dbReference>
<organism evidence="1">
    <name type="scientific">Tetraodon nigroviridis</name>
    <name type="common">Spotted green pufferfish</name>
    <name type="synonym">Chelonodon nigroviridis</name>
    <dbReference type="NCBI Taxonomy" id="99883"/>
    <lineage>
        <taxon>Eukaryota</taxon>
        <taxon>Metazoa</taxon>
        <taxon>Chordata</taxon>
        <taxon>Craniata</taxon>
        <taxon>Vertebrata</taxon>
        <taxon>Euteleostomi</taxon>
        <taxon>Actinopterygii</taxon>
        <taxon>Neopterygii</taxon>
        <taxon>Teleostei</taxon>
        <taxon>Neoteleostei</taxon>
        <taxon>Acanthomorphata</taxon>
        <taxon>Eupercaria</taxon>
        <taxon>Tetraodontiformes</taxon>
        <taxon>Tetradontoidea</taxon>
        <taxon>Tetraodontidae</taxon>
        <taxon>Tetraodon</taxon>
    </lineage>
</organism>
<accession>Q4SPP7</accession>
<evidence type="ECO:0000313" key="1">
    <source>
        <dbReference type="EMBL" id="CAF97385.1"/>
    </source>
</evidence>
<comment type="caution">
    <text evidence="1">The sequence shown here is derived from an EMBL/GenBank/DDBJ whole genome shotgun (WGS) entry which is preliminary data.</text>
</comment>
<gene>
    <name evidence="1" type="ORF">GSTENG00014730001</name>
</gene>